<keyword evidence="4 6" id="KW-1133">Transmembrane helix</keyword>
<evidence type="ECO:0000256" key="4">
    <source>
        <dbReference type="ARBA" id="ARBA00022989"/>
    </source>
</evidence>
<feature type="transmembrane region" description="Helical" evidence="6">
    <location>
        <begin position="71"/>
        <end position="89"/>
    </location>
</feature>
<accession>A0A366EL89</accession>
<dbReference type="AlphaFoldDB" id="A0A366EL89"/>
<gene>
    <name evidence="7" type="ORF">DFR50_15411</name>
</gene>
<dbReference type="PANTHER" id="PTHR30482:SF17">
    <property type="entry name" value="ABC TRANSPORTER ATP-BINDING PROTEIN"/>
    <property type="match status" value="1"/>
</dbReference>
<feature type="transmembrane region" description="Helical" evidence="6">
    <location>
        <begin position="165"/>
        <end position="185"/>
    </location>
</feature>
<evidence type="ECO:0000256" key="6">
    <source>
        <dbReference type="SAM" id="Phobius"/>
    </source>
</evidence>
<evidence type="ECO:0000313" key="7">
    <source>
        <dbReference type="EMBL" id="RBP02205.1"/>
    </source>
</evidence>
<dbReference type="PANTHER" id="PTHR30482">
    <property type="entry name" value="HIGH-AFFINITY BRANCHED-CHAIN AMINO ACID TRANSPORT SYSTEM PERMEASE"/>
    <property type="match status" value="1"/>
</dbReference>
<dbReference type="InterPro" id="IPR043428">
    <property type="entry name" value="LivM-like"/>
</dbReference>
<feature type="transmembrane region" description="Helical" evidence="6">
    <location>
        <begin position="95"/>
        <end position="114"/>
    </location>
</feature>
<evidence type="ECO:0000256" key="5">
    <source>
        <dbReference type="ARBA" id="ARBA00023136"/>
    </source>
</evidence>
<dbReference type="EMBL" id="QNRK01000054">
    <property type="protein sequence ID" value="RBP02205.1"/>
    <property type="molecule type" value="Genomic_DNA"/>
</dbReference>
<evidence type="ECO:0000256" key="3">
    <source>
        <dbReference type="ARBA" id="ARBA00022692"/>
    </source>
</evidence>
<keyword evidence="3 6" id="KW-0812">Transmembrane</keyword>
<proteinExistence type="predicted"/>
<dbReference type="CDD" id="cd06581">
    <property type="entry name" value="TM_PBP1_LivM_like"/>
    <property type="match status" value="1"/>
</dbReference>
<dbReference type="GO" id="GO:0005886">
    <property type="term" value="C:plasma membrane"/>
    <property type="evidence" value="ECO:0007669"/>
    <property type="project" value="UniProtKB-SubCell"/>
</dbReference>
<evidence type="ECO:0000256" key="1">
    <source>
        <dbReference type="ARBA" id="ARBA00004651"/>
    </source>
</evidence>
<dbReference type="GO" id="GO:0015658">
    <property type="term" value="F:branched-chain amino acid transmembrane transporter activity"/>
    <property type="evidence" value="ECO:0007669"/>
    <property type="project" value="InterPro"/>
</dbReference>
<keyword evidence="5 6" id="KW-0472">Membrane</keyword>
<evidence type="ECO:0000256" key="2">
    <source>
        <dbReference type="ARBA" id="ARBA00022475"/>
    </source>
</evidence>
<comment type="caution">
    <text evidence="7">The sequence shown here is derived from an EMBL/GenBank/DDBJ whole genome shotgun (WGS) entry which is preliminary data.</text>
</comment>
<dbReference type="OrthoDB" id="9814461at2"/>
<feature type="transmembrane region" description="Helical" evidence="6">
    <location>
        <begin position="12"/>
        <end position="33"/>
    </location>
</feature>
<sequence>MSLLELENASRLQHGVWIAAAALLAVLILAPWWADDSDLRSIAEFAYLVAIAQMWNLLAGYGGLISVGQQVFIGIGGYTLLILSLDAGISPFLCIPVAGVVSALFAVPIAAVVFRLQGPYFAIGTWVVADVFRLALDNVPAIGGGSGKSLTSALMSIPGWQREATTYWIALGLGVGLTIGVYLILRSRLGLAMTAVRDSVPASESLGVRVGRTKLLIYVASALGLGMAGALIYLTKLRVSPDAAFSMDWTVLMIFIVVIGGIGTVEGPIVGTAVFFFLRAMLADFGPWYLVILGSVAVVVMLKARRGIWGWVAGRFNFHVFPTRRRIRVNSLRSGFAEMPPSPRYLTE</sequence>
<dbReference type="InterPro" id="IPR001851">
    <property type="entry name" value="ABC_transp_permease"/>
</dbReference>
<protein>
    <submittedName>
        <fullName evidence="7">Amino acid/amide ABC transporter membrane protein 2 (HAAT family)</fullName>
    </submittedName>
</protein>
<reference evidence="7 8" key="1">
    <citation type="submission" date="2018-06" db="EMBL/GenBank/DDBJ databases">
        <title>Genomic Encyclopedia of Type Strains, Phase IV (KMG-IV): sequencing the most valuable type-strain genomes for metagenomic binning, comparative biology and taxonomic classification.</title>
        <authorList>
            <person name="Goeker M."/>
        </authorList>
    </citation>
    <scope>NUCLEOTIDE SEQUENCE [LARGE SCALE GENOMIC DNA]</scope>
    <source>
        <strain evidence="7 8">DSM 24875</strain>
    </source>
</reference>
<keyword evidence="8" id="KW-1185">Reference proteome</keyword>
<comment type="subcellular location">
    <subcellularLocation>
        <location evidence="1">Cell membrane</location>
        <topology evidence="1">Multi-pass membrane protein</topology>
    </subcellularLocation>
</comment>
<name>A0A366EL89_9HYPH</name>
<evidence type="ECO:0000313" key="8">
    <source>
        <dbReference type="Proteomes" id="UP000253529"/>
    </source>
</evidence>
<feature type="transmembrane region" description="Helical" evidence="6">
    <location>
        <begin position="215"/>
        <end position="234"/>
    </location>
</feature>
<dbReference type="Proteomes" id="UP000253529">
    <property type="component" value="Unassembled WGS sequence"/>
</dbReference>
<dbReference type="RefSeq" id="WP_113893624.1">
    <property type="nucleotide sequence ID" value="NZ_QNRK01000054.1"/>
</dbReference>
<dbReference type="Pfam" id="PF02653">
    <property type="entry name" value="BPD_transp_2"/>
    <property type="match status" value="1"/>
</dbReference>
<feature type="transmembrane region" description="Helical" evidence="6">
    <location>
        <begin position="285"/>
        <end position="302"/>
    </location>
</feature>
<feature type="transmembrane region" description="Helical" evidence="6">
    <location>
        <begin position="246"/>
        <end position="265"/>
    </location>
</feature>
<organism evidence="7 8">
    <name type="scientific">Roseiarcus fermentans</name>
    <dbReference type="NCBI Taxonomy" id="1473586"/>
    <lineage>
        <taxon>Bacteria</taxon>
        <taxon>Pseudomonadati</taxon>
        <taxon>Pseudomonadota</taxon>
        <taxon>Alphaproteobacteria</taxon>
        <taxon>Hyphomicrobiales</taxon>
        <taxon>Roseiarcaceae</taxon>
        <taxon>Roseiarcus</taxon>
    </lineage>
</organism>
<keyword evidence="2" id="KW-1003">Cell membrane</keyword>